<dbReference type="AlphaFoldDB" id="A0A2W1N2Y4"/>
<comment type="caution">
    <text evidence="2">The sequence shown here is derived from an EMBL/GenBank/DDBJ whole genome shotgun (WGS) entry which is preliminary data.</text>
</comment>
<protein>
    <recommendedName>
        <fullName evidence="1">Regulatory protein YycH domain-containing protein</fullName>
    </recommendedName>
</protein>
<dbReference type="OrthoDB" id="2382185at2"/>
<dbReference type="Pfam" id="PF07435">
    <property type="entry name" value="YycH"/>
    <property type="match status" value="1"/>
</dbReference>
<accession>A0A2W1N2Y4</accession>
<dbReference type="CDD" id="cd15787">
    <property type="entry name" value="YycH_N"/>
    <property type="match status" value="1"/>
</dbReference>
<name>A0A2W1N2Y4_PAEXE</name>
<reference evidence="2" key="1">
    <citation type="submission" date="2018-06" db="EMBL/GenBank/DDBJ databases">
        <title>Paenibacillus xerothermodurans sp. nov. an extremely dry heat resistant spore forming bacterium isolated from the soil of Cape Canaveral, Florida.</title>
        <authorList>
            <person name="Seuylemezian A."/>
            <person name="Kaur N."/>
            <person name="Patil P."/>
            <person name="Patil P."/>
            <person name="Mayilraj S."/>
            <person name="Vaishampayan P."/>
        </authorList>
    </citation>
    <scope>NUCLEOTIDE SEQUENCE [LARGE SCALE GENOMIC DNA]</scope>
    <source>
        <strain evidence="2">ATCC 27380</strain>
    </source>
</reference>
<keyword evidence="3" id="KW-1185">Reference proteome</keyword>
<feature type="domain" description="Regulatory protein YycH" evidence="1">
    <location>
        <begin position="3"/>
        <end position="427"/>
    </location>
</feature>
<evidence type="ECO:0000313" key="3">
    <source>
        <dbReference type="Proteomes" id="UP000214746"/>
    </source>
</evidence>
<organism evidence="2 3">
    <name type="scientific">Paenibacillus xerothermodurans</name>
    <dbReference type="NCBI Taxonomy" id="1977292"/>
    <lineage>
        <taxon>Bacteria</taxon>
        <taxon>Bacillati</taxon>
        <taxon>Bacillota</taxon>
        <taxon>Bacilli</taxon>
        <taxon>Bacillales</taxon>
        <taxon>Paenibacillaceae</taxon>
        <taxon>Paenibacillus</taxon>
    </lineage>
</organism>
<dbReference type="InterPro" id="IPR009996">
    <property type="entry name" value="YycH"/>
</dbReference>
<gene>
    <name evidence="2" type="ORF">CBW46_020370</name>
</gene>
<evidence type="ECO:0000259" key="1">
    <source>
        <dbReference type="Pfam" id="PF07435"/>
    </source>
</evidence>
<evidence type="ECO:0000313" key="2">
    <source>
        <dbReference type="EMBL" id="PZE19059.1"/>
    </source>
</evidence>
<dbReference type="InterPro" id="IPR042274">
    <property type="entry name" value="YycH/YycI_2"/>
</dbReference>
<proteinExistence type="predicted"/>
<dbReference type="Gene3D" id="3.30.310.160">
    <property type="entry name" value="YycH protein, domain 2"/>
    <property type="match status" value="1"/>
</dbReference>
<dbReference type="RefSeq" id="WP_089201794.1">
    <property type="nucleotide sequence ID" value="NZ_NHRJ02000022.1"/>
</dbReference>
<dbReference type="Proteomes" id="UP000214746">
    <property type="component" value="Unassembled WGS sequence"/>
</dbReference>
<sequence length="434" mass="49838">MIEKLKSAALVILVGLSLLQSYYINYSAPSFDPLVQDEYVESEPLGSQAAVEDLLFPDQMVMHLGNQQHTVLYPETEAYTRIFDNVRQRSLEGFRKTSPEALNVNWEEIRSTRQGFEVRFRDGLPFDVLQREQVLQIKGSLPPENDVITRIWFFADPMKFEVRTIFFTDTANTMYEVESADISTKDIERFVTLEGIVAREQIVDYEKGDGDYYLPVQPIWFEAVKLPVTQYAVEQLKQNFFVDPAITRNLSERDGSEIYTDTKRGLKLQNDQRWMTYTDPVATMDGKDDMRENLLSAVQFINQHGGWNGKYSLYKVPQRLLPNNQAFVFRQYHKSLPVINQGSENAGFIKIVMQKGIAASYERSMMIPDVQNAVESQHSLVGGEALAEKLSQYGKRSSILSVFPAYKPIVHDQTLELVPAWTVELRDGTYEFLE</sequence>
<dbReference type="EMBL" id="NHRJ02000022">
    <property type="protein sequence ID" value="PZE19059.1"/>
    <property type="molecule type" value="Genomic_DNA"/>
</dbReference>